<dbReference type="OrthoDB" id="5653282at2"/>
<reference evidence="4 5" key="1">
    <citation type="submission" date="2015-11" db="EMBL/GenBank/DDBJ databases">
        <title>Genomic analysis of 38 Legionella species identifies large and diverse effector repertoires.</title>
        <authorList>
            <person name="Burstein D."/>
            <person name="Amaro F."/>
            <person name="Zusman T."/>
            <person name="Lifshitz Z."/>
            <person name="Cohen O."/>
            <person name="Gilbert J.A."/>
            <person name="Pupko T."/>
            <person name="Shuman H.A."/>
            <person name="Segal G."/>
        </authorList>
    </citation>
    <scope>NUCLEOTIDE SEQUENCE [LARGE SCALE GENOMIC DNA]</scope>
    <source>
        <strain evidence="4 5">ATCC 49505</strain>
    </source>
</reference>
<dbReference type="SUPFAM" id="SSF56925">
    <property type="entry name" value="OMPA-like"/>
    <property type="match status" value="1"/>
</dbReference>
<name>A0A0W0VL14_9GAMM</name>
<comment type="caution">
    <text evidence="4">The sequence shown here is derived from an EMBL/GenBank/DDBJ whole genome shotgun (WGS) entry which is preliminary data.</text>
</comment>
<dbReference type="EMBL" id="LNYK01000019">
    <property type="protein sequence ID" value="KTD20739.1"/>
    <property type="molecule type" value="Genomic_DNA"/>
</dbReference>
<dbReference type="Pfam" id="PF13505">
    <property type="entry name" value="OMP_b-brl"/>
    <property type="match status" value="1"/>
</dbReference>
<evidence type="ECO:0000256" key="2">
    <source>
        <dbReference type="SAM" id="SignalP"/>
    </source>
</evidence>
<dbReference type="Proteomes" id="UP000054997">
    <property type="component" value="Unassembled WGS sequence"/>
</dbReference>
<dbReference type="Gene3D" id="2.40.160.20">
    <property type="match status" value="1"/>
</dbReference>
<proteinExistence type="predicted"/>
<evidence type="ECO:0000313" key="5">
    <source>
        <dbReference type="Proteomes" id="UP000054997"/>
    </source>
</evidence>
<keyword evidence="5" id="KW-1185">Reference proteome</keyword>
<feature type="chain" id="PRO_5006914901" evidence="2">
    <location>
        <begin position="19"/>
        <end position="213"/>
    </location>
</feature>
<sequence length="213" mass="23224">MRIKALTAALLTANLATAATPIDGWYSSLFGGYAYLPDNVSNTRLGLTRADAVYEGGFDAGGSIGYKSNPLRYEGELTYINAKIDHFRINNTRQIAPRGYATSILAMANVYYDFPGILAASIEPFLGIGLGYGWVKAELDSSGPSGPTRFTGENSVFAYQATAGLTYNFAENYALTLGYRYVATEEVHDLGKVFQAHLANVGVVYRFCENRYK</sequence>
<dbReference type="RefSeq" id="WP_058529614.1">
    <property type="nucleotide sequence ID" value="NZ_CAAAHZ010000004.1"/>
</dbReference>
<feature type="domain" description="Outer membrane protein beta-barrel" evidence="3">
    <location>
        <begin position="7"/>
        <end position="207"/>
    </location>
</feature>
<evidence type="ECO:0000256" key="1">
    <source>
        <dbReference type="ARBA" id="ARBA00022729"/>
    </source>
</evidence>
<dbReference type="STRING" id="45068.Llon_1625"/>
<accession>A0A0W0VL14</accession>
<dbReference type="InterPro" id="IPR011250">
    <property type="entry name" value="OMP/PagP_B-barrel"/>
</dbReference>
<gene>
    <name evidence="4" type="ORF">Llon_1625</name>
</gene>
<protein>
    <submittedName>
        <fullName evidence="4">Opacity protein-like surface antigen</fullName>
    </submittedName>
</protein>
<keyword evidence="1 2" id="KW-0732">Signal</keyword>
<organism evidence="4 5">
    <name type="scientific">Legionella londiniensis</name>
    <dbReference type="NCBI Taxonomy" id="45068"/>
    <lineage>
        <taxon>Bacteria</taxon>
        <taxon>Pseudomonadati</taxon>
        <taxon>Pseudomonadota</taxon>
        <taxon>Gammaproteobacteria</taxon>
        <taxon>Legionellales</taxon>
        <taxon>Legionellaceae</taxon>
        <taxon>Legionella</taxon>
    </lineage>
</organism>
<feature type="signal peptide" evidence="2">
    <location>
        <begin position="1"/>
        <end position="18"/>
    </location>
</feature>
<dbReference type="PATRIC" id="fig|45068.5.peg.1761"/>
<evidence type="ECO:0000313" key="4">
    <source>
        <dbReference type="EMBL" id="KTD20739.1"/>
    </source>
</evidence>
<evidence type="ECO:0000259" key="3">
    <source>
        <dbReference type="Pfam" id="PF13505"/>
    </source>
</evidence>
<dbReference type="InterPro" id="IPR027385">
    <property type="entry name" value="Beta-barrel_OMP"/>
</dbReference>
<dbReference type="AlphaFoldDB" id="A0A0W0VL14"/>